<accession>A0A0G0XMJ2</accession>
<dbReference type="EMBL" id="LCAK01000003">
    <property type="protein sequence ID" value="KKR88912.1"/>
    <property type="molecule type" value="Genomic_DNA"/>
</dbReference>
<reference evidence="2 3" key="1">
    <citation type="journal article" date="2015" name="Nature">
        <title>rRNA introns, odd ribosomes, and small enigmatic genomes across a large radiation of phyla.</title>
        <authorList>
            <person name="Brown C.T."/>
            <person name="Hug L.A."/>
            <person name="Thomas B.C."/>
            <person name="Sharon I."/>
            <person name="Castelle C.J."/>
            <person name="Singh A."/>
            <person name="Wilkins M.J."/>
            <person name="Williams K.H."/>
            <person name="Banfield J.F."/>
        </authorList>
    </citation>
    <scope>NUCLEOTIDE SEQUENCE [LARGE SCALE GENOMIC DNA]</scope>
</reference>
<keyword evidence="1" id="KW-0812">Transmembrane</keyword>
<name>A0A0G0XMJ2_9BACT</name>
<comment type="caution">
    <text evidence="2">The sequence shown here is derived from an EMBL/GenBank/DDBJ whole genome shotgun (WGS) entry which is preliminary data.</text>
</comment>
<evidence type="ECO:0000313" key="3">
    <source>
        <dbReference type="Proteomes" id="UP000033918"/>
    </source>
</evidence>
<keyword evidence="1" id="KW-0472">Membrane</keyword>
<proteinExistence type="predicted"/>
<gene>
    <name evidence="2" type="ORF">UU38_C0003G0164</name>
</gene>
<sequence length="60" mass="7039">MSINNFNEIKEWIKENQRNIFIILLIILIGTLSFGLGYLTNRELSKNNRAPIIIEKCIDF</sequence>
<dbReference type="AlphaFoldDB" id="A0A0G0XMJ2"/>
<evidence type="ECO:0000256" key="1">
    <source>
        <dbReference type="SAM" id="Phobius"/>
    </source>
</evidence>
<protein>
    <submittedName>
        <fullName evidence="2">Uncharacterized protein</fullName>
    </submittedName>
</protein>
<dbReference type="Proteomes" id="UP000033918">
    <property type="component" value="Unassembled WGS sequence"/>
</dbReference>
<feature type="transmembrane region" description="Helical" evidence="1">
    <location>
        <begin position="20"/>
        <end position="39"/>
    </location>
</feature>
<organism evidence="2 3">
    <name type="scientific">Candidatus Wolfebacteria bacterium GW2011_GWB1_41_12</name>
    <dbReference type="NCBI Taxonomy" id="1619006"/>
    <lineage>
        <taxon>Bacteria</taxon>
        <taxon>Candidatus Wolfeibacteriota</taxon>
    </lineage>
</organism>
<evidence type="ECO:0000313" key="2">
    <source>
        <dbReference type="EMBL" id="KKR88912.1"/>
    </source>
</evidence>
<keyword evidence="1" id="KW-1133">Transmembrane helix</keyword>